<keyword evidence="1" id="KW-0378">Hydrolase</keyword>
<keyword evidence="2" id="KW-0472">Membrane</keyword>
<dbReference type="AlphaFoldDB" id="A0A2T5DFA2"/>
<dbReference type="InterPro" id="IPR023365">
    <property type="entry name" value="Sortase_dom-sf"/>
</dbReference>
<evidence type="ECO:0000313" key="6">
    <source>
        <dbReference type="Proteomes" id="UP000557857"/>
    </source>
</evidence>
<evidence type="ECO:0000313" key="5">
    <source>
        <dbReference type="Proteomes" id="UP000244022"/>
    </source>
</evidence>
<reference evidence="3 6" key="2">
    <citation type="submission" date="2020-04" db="EMBL/GenBank/DDBJ databases">
        <authorList>
            <person name="Abaymova A."/>
            <person name="Teymurazov M."/>
            <person name="Tazyna O."/>
            <person name="Chatushin Y."/>
            <person name="Svetoch E."/>
            <person name="Pereligyn V."/>
            <person name="Pohylenko V."/>
            <person name="Platonov M."/>
            <person name="Kartsev N."/>
            <person name="Skryabin Y."/>
            <person name="Sizova A."/>
            <person name="Solomentsev V."/>
            <person name="Kislichkina A."/>
            <person name="Bogun A."/>
        </authorList>
    </citation>
    <scope>NUCLEOTIDE SEQUENCE [LARGE SCALE GENOMIC DNA]</scope>
    <source>
        <strain evidence="3">SCPM-O-B-8398</strain>
        <strain evidence="6">SCPM-O-B-8398 (E28)</strain>
    </source>
</reference>
<gene>
    <name evidence="4" type="ORF">C6N14_03440</name>
    <name evidence="3" type="ORF">HI921_07745</name>
</gene>
<protein>
    <submittedName>
        <fullName evidence="4">Sortase</fullName>
    </submittedName>
</protein>
<comment type="caution">
    <text evidence="4">The sequence shown here is derived from an EMBL/GenBank/DDBJ whole genome shotgun (WGS) entry which is preliminary data.</text>
</comment>
<proteinExistence type="predicted"/>
<sequence length="229" mass="25666">MNKNSKTSWNPYLGVIIVVLLFSYFAYKGHQNDKIGKRVDDVTKTIYIQEHAETYQDDLTNFTDISKRQLRTNQKQALEKDLKGQIAGKLIFSSTGFTLPVFRGANSDTLSLGVASTYYPDAVMGEGNYILAGYNVDAPSVLLSDLRDLSEGEKIYLIDSTHKYQYEVSKIGQISDYPQIVQSGETNSFLSLPKADEKPLLTLLGFQANNMKKVDVIQCELVNVETINK</sequence>
<dbReference type="Proteomes" id="UP000557857">
    <property type="component" value="Unassembled WGS sequence"/>
</dbReference>
<dbReference type="Proteomes" id="UP000244022">
    <property type="component" value="Unassembled WGS sequence"/>
</dbReference>
<dbReference type="Pfam" id="PF04203">
    <property type="entry name" value="Sortase"/>
    <property type="match status" value="1"/>
</dbReference>
<dbReference type="EMBL" id="JABCAG010000019">
    <property type="protein sequence ID" value="NMP58354.1"/>
    <property type="molecule type" value="Genomic_DNA"/>
</dbReference>
<dbReference type="SUPFAM" id="SSF63817">
    <property type="entry name" value="Sortase"/>
    <property type="match status" value="1"/>
</dbReference>
<feature type="transmembrane region" description="Helical" evidence="2">
    <location>
        <begin position="12"/>
        <end position="27"/>
    </location>
</feature>
<keyword evidence="2" id="KW-1133">Transmembrane helix</keyword>
<dbReference type="EMBL" id="PYGR01000008">
    <property type="protein sequence ID" value="PTO36590.1"/>
    <property type="molecule type" value="Genomic_DNA"/>
</dbReference>
<dbReference type="GO" id="GO:0016787">
    <property type="term" value="F:hydrolase activity"/>
    <property type="evidence" value="ECO:0007669"/>
    <property type="project" value="UniProtKB-KW"/>
</dbReference>
<organism evidence="4 5">
    <name type="scientific">Enterococcus mundtii</name>
    <dbReference type="NCBI Taxonomy" id="53346"/>
    <lineage>
        <taxon>Bacteria</taxon>
        <taxon>Bacillati</taxon>
        <taxon>Bacillota</taxon>
        <taxon>Bacilli</taxon>
        <taxon>Lactobacillales</taxon>
        <taxon>Enterococcaceae</taxon>
        <taxon>Enterococcus</taxon>
    </lineage>
</organism>
<dbReference type="RefSeq" id="WP_023523790.1">
    <property type="nucleotide sequence ID" value="NZ_JABCAG010000019.1"/>
</dbReference>
<evidence type="ECO:0000256" key="1">
    <source>
        <dbReference type="ARBA" id="ARBA00022801"/>
    </source>
</evidence>
<name>A0A2T5DFA2_ENTMU</name>
<keyword evidence="2" id="KW-0812">Transmembrane</keyword>
<dbReference type="InterPro" id="IPR005754">
    <property type="entry name" value="Sortase"/>
</dbReference>
<evidence type="ECO:0000256" key="2">
    <source>
        <dbReference type="SAM" id="Phobius"/>
    </source>
</evidence>
<reference evidence="4 5" key="1">
    <citation type="submission" date="2018-03" db="EMBL/GenBank/DDBJ databases">
        <title>Draft genome sequences of four Enterococcus mundtii strains isolated from beef slaughterhouses in Kenya.</title>
        <authorList>
            <person name="Wambui J."/>
            <person name="Stevens M."/>
            <person name="Njage P."/>
            <person name="Stephan R."/>
            <person name="Tasara T."/>
        </authorList>
    </citation>
    <scope>NUCLEOTIDE SEQUENCE [LARGE SCALE GENOMIC DNA]</scope>
    <source>
        <strain evidence="4 5">H18-EM</strain>
    </source>
</reference>
<evidence type="ECO:0000313" key="3">
    <source>
        <dbReference type="EMBL" id="NMP58354.1"/>
    </source>
</evidence>
<accession>A0A2T5DFA2</accession>
<dbReference type="Gene3D" id="2.40.260.10">
    <property type="entry name" value="Sortase"/>
    <property type="match status" value="1"/>
</dbReference>
<evidence type="ECO:0000313" key="4">
    <source>
        <dbReference type="EMBL" id="PTO36590.1"/>
    </source>
</evidence>